<dbReference type="RefSeq" id="WP_012420412.1">
    <property type="nucleotide sequence ID" value="NC_010655.1"/>
</dbReference>
<dbReference type="BioCyc" id="AMUC349741:G1GBX-1458-MONOMER"/>
<dbReference type="OrthoDB" id="9936410at2"/>
<reference evidence="2" key="1">
    <citation type="journal article" date="2011" name="PLoS ONE">
        <title>The genome of Akkermansia muciniphila, a dedicated intestinal mucin degrader, and its use in exploring intestinal metagenomes.</title>
        <authorList>
            <person name="van Passel M.W."/>
            <person name="Kant R."/>
            <person name="Zoetendal E.G."/>
            <person name="Plugge C.M."/>
            <person name="Derrien M."/>
            <person name="Malfatti S.A."/>
            <person name="Chain P.S."/>
            <person name="Woyke T."/>
            <person name="Palva A."/>
            <person name="de Vos W.M."/>
            <person name="Smidt H."/>
        </authorList>
    </citation>
    <scope>NUCLEOTIDE SEQUENCE [LARGE SCALE GENOMIC DNA]</scope>
    <source>
        <strain evidence="2">ATCC BAA-835 / DSM 22959 / JCM 33894 / BCRC 81048 / CCUG 64013 / CIP 107961 / Muc</strain>
    </source>
</reference>
<accession>B2UKS4</accession>
<dbReference type="AlphaFoldDB" id="B2UKS4"/>
<keyword evidence="2" id="KW-1185">Reference proteome</keyword>
<name>B2UKS4_AKKM8</name>
<evidence type="ECO:0000313" key="1">
    <source>
        <dbReference type="EMBL" id="ACD05197.1"/>
    </source>
</evidence>
<dbReference type="Proteomes" id="UP000001031">
    <property type="component" value="Chromosome"/>
</dbReference>
<dbReference type="EMBL" id="CP001071">
    <property type="protein sequence ID" value="ACD05197.1"/>
    <property type="molecule type" value="Genomic_DNA"/>
</dbReference>
<sequence>MKVVTLKIPISQSIYDTAKFAVEEGVARSEEEFLARIALKGIFSDLFEDVQPHLDDYLDEMVNNVYPEELAGEERRTV</sequence>
<proteinExistence type="predicted"/>
<organism evidence="1 2">
    <name type="scientific">Akkermansia muciniphila (strain ATCC BAA-835 / DSM 22959 / JCM 33894 / BCRC 81048 / CCUG 64013 / CIP 107961 / Muc)</name>
    <dbReference type="NCBI Taxonomy" id="349741"/>
    <lineage>
        <taxon>Bacteria</taxon>
        <taxon>Pseudomonadati</taxon>
        <taxon>Verrucomicrobiota</taxon>
        <taxon>Verrucomicrobiia</taxon>
        <taxon>Verrucomicrobiales</taxon>
        <taxon>Akkermansiaceae</taxon>
        <taxon>Akkermansia</taxon>
    </lineage>
</organism>
<dbReference type="STRING" id="349741.Amuc_1373"/>
<protein>
    <submittedName>
        <fullName evidence="1">Uncharacterized protein</fullName>
    </submittedName>
</protein>
<gene>
    <name evidence="1" type="ordered locus">Amuc_1373</name>
</gene>
<evidence type="ECO:0000313" key="2">
    <source>
        <dbReference type="Proteomes" id="UP000001031"/>
    </source>
</evidence>
<dbReference type="HOGENOM" id="CLU_2614129_0_0_0"/>
<dbReference type="KEGG" id="amu:Amuc_1373"/>
<dbReference type="PaxDb" id="349741-Amuc_1373"/>